<dbReference type="RefSeq" id="WP_074428307.1">
    <property type="nucleotide sequence ID" value="NZ_CP016591.1"/>
</dbReference>
<dbReference type="Pfam" id="PF14350">
    <property type="entry name" value="Beta_protein"/>
    <property type="match status" value="1"/>
</dbReference>
<protein>
    <recommendedName>
        <fullName evidence="3">Beta protein</fullName>
    </recommendedName>
</protein>
<dbReference type="InterPro" id="IPR025683">
    <property type="entry name" value="Protein_beta"/>
</dbReference>
<evidence type="ECO:0008006" key="3">
    <source>
        <dbReference type="Google" id="ProtNLM"/>
    </source>
</evidence>
<dbReference type="KEGG" id="ado:A6F68_02013"/>
<evidence type="ECO:0000313" key="2">
    <source>
        <dbReference type="Proteomes" id="UP000092932"/>
    </source>
</evidence>
<dbReference type="EMBL" id="CP016591">
    <property type="protein sequence ID" value="ANY20521.1"/>
    <property type="molecule type" value="Genomic_DNA"/>
</dbReference>
<keyword evidence="2" id="KW-1185">Reference proteome</keyword>
<name>A0A1B2AEJ0_9SPHN</name>
<dbReference type="PATRIC" id="fig|692370.5.peg.2030"/>
<sequence length="355" mass="39572">MALRDFDSLAYIPLLSVRPGEMRALEELPDSTKDRMLPYVPLRPWVGSNRLQNALDRLEEAYGERPIIVGVGDREPTQQRPVFGELDRLRRADGGFASWCGFIEDHENFIPVAQLSPNTVEESAQIDCLWGFDRGLVIHLPRPAFPGMGALAQRVGNLTDGGDDVVFILDFQTVAADHLQVAALAQGYIATIRNGCPDAFICLSATSFPSSFDNLPAQQIYERRLFNQLTALGIPELIYSDRGSARIERPGGGGGQPYPRIDYPLAADWRFFRHETQSGFSGYQAQARLLAATQFWNPNIRVWGTQMIERTIAGDRSAISSPQKATAARINLHLQVQTFHDDPALAEETEDDWDE</sequence>
<dbReference type="Proteomes" id="UP000092932">
    <property type="component" value="Chromosome"/>
</dbReference>
<organism evidence="1 2">
    <name type="scientific">Tsuneonella dongtanensis</name>
    <dbReference type="NCBI Taxonomy" id="692370"/>
    <lineage>
        <taxon>Bacteria</taxon>
        <taxon>Pseudomonadati</taxon>
        <taxon>Pseudomonadota</taxon>
        <taxon>Alphaproteobacteria</taxon>
        <taxon>Sphingomonadales</taxon>
        <taxon>Erythrobacteraceae</taxon>
        <taxon>Tsuneonella</taxon>
    </lineage>
</organism>
<proteinExistence type="predicted"/>
<evidence type="ECO:0000313" key="1">
    <source>
        <dbReference type="EMBL" id="ANY20521.1"/>
    </source>
</evidence>
<gene>
    <name evidence="1" type="ORF">A6F68_02013</name>
</gene>
<dbReference type="OrthoDB" id="7475055at2"/>
<accession>A0A1B2AEJ0</accession>
<reference evidence="1 2" key="1">
    <citation type="submission" date="2016-07" db="EMBL/GenBank/DDBJ databases">
        <title>Complete genome sequence of Altererythrobacter dongtanensis KCTC 22672, a type strain with esterase isolated from tidal flat.</title>
        <authorList>
            <person name="Cheng H."/>
            <person name="Wu Y.-H."/>
            <person name="Zhou P."/>
            <person name="Huo Y.-Y."/>
            <person name="Wang C.-S."/>
            <person name="Xu X.-W."/>
        </authorList>
    </citation>
    <scope>NUCLEOTIDE SEQUENCE [LARGE SCALE GENOMIC DNA]</scope>
    <source>
        <strain evidence="1 2">KCTC 22672</strain>
    </source>
</reference>
<dbReference type="AlphaFoldDB" id="A0A1B2AEJ0"/>